<keyword evidence="2 5" id="KW-0645">Protease</keyword>
<dbReference type="OrthoDB" id="9813435at2"/>
<keyword evidence="10" id="KW-1185">Reference proteome</keyword>
<dbReference type="PROSITE" id="PS00136">
    <property type="entry name" value="SUBTILASE_ASP"/>
    <property type="match status" value="1"/>
</dbReference>
<dbReference type="Gene3D" id="3.40.50.200">
    <property type="entry name" value="Peptidase S8/S53 domain"/>
    <property type="match status" value="1"/>
</dbReference>
<evidence type="ECO:0000259" key="8">
    <source>
        <dbReference type="PROSITE" id="PS50093"/>
    </source>
</evidence>
<dbReference type="InterPro" id="IPR023827">
    <property type="entry name" value="Peptidase_S8_Asp-AS"/>
</dbReference>
<dbReference type="eggNOG" id="COG3291">
    <property type="taxonomic scope" value="Bacteria"/>
</dbReference>
<evidence type="ECO:0000256" key="2">
    <source>
        <dbReference type="ARBA" id="ARBA00022670"/>
    </source>
</evidence>
<dbReference type="PANTHER" id="PTHR43399">
    <property type="entry name" value="SUBTILISIN-RELATED"/>
    <property type="match status" value="1"/>
</dbReference>
<dbReference type="Pfam" id="PF00082">
    <property type="entry name" value="Peptidase_S8"/>
    <property type="match status" value="1"/>
</dbReference>
<evidence type="ECO:0000256" key="6">
    <source>
        <dbReference type="RuleBase" id="RU003355"/>
    </source>
</evidence>
<dbReference type="PROSITE" id="PS00138">
    <property type="entry name" value="SUBTILASE_SER"/>
    <property type="match status" value="1"/>
</dbReference>
<protein>
    <recommendedName>
        <fullName evidence="8">PKD domain-containing protein</fullName>
    </recommendedName>
</protein>
<evidence type="ECO:0000313" key="9">
    <source>
        <dbReference type="EMBL" id="ELR73540.1"/>
    </source>
</evidence>
<dbReference type="PROSITE" id="PS51892">
    <property type="entry name" value="SUBTILASE"/>
    <property type="match status" value="1"/>
</dbReference>
<dbReference type="NCBIfam" id="TIGR04183">
    <property type="entry name" value="Por_Secre_tail"/>
    <property type="match status" value="1"/>
</dbReference>
<accession>L8JXM7</accession>
<dbReference type="InterPro" id="IPR026444">
    <property type="entry name" value="Secre_tail"/>
</dbReference>
<keyword evidence="4 5" id="KW-0720">Serine protease</keyword>
<dbReference type="Pfam" id="PF18911">
    <property type="entry name" value="PKD_4"/>
    <property type="match status" value="1"/>
</dbReference>
<dbReference type="RefSeq" id="WP_009577760.1">
    <property type="nucleotide sequence ID" value="NZ_AMZN01000004.1"/>
</dbReference>
<feature type="active site" description="Charge relay system" evidence="5">
    <location>
        <position position="386"/>
    </location>
</feature>
<dbReference type="EMBL" id="AMZN01000004">
    <property type="protein sequence ID" value="ELR73540.1"/>
    <property type="molecule type" value="Genomic_DNA"/>
</dbReference>
<feature type="domain" description="PKD" evidence="8">
    <location>
        <begin position="951"/>
        <end position="1006"/>
    </location>
</feature>
<dbReference type="InterPro" id="IPR013783">
    <property type="entry name" value="Ig-like_fold"/>
</dbReference>
<dbReference type="InterPro" id="IPR035986">
    <property type="entry name" value="PKD_dom_sf"/>
</dbReference>
<proteinExistence type="inferred from homology"/>
<dbReference type="InterPro" id="IPR000601">
    <property type="entry name" value="PKD_dom"/>
</dbReference>
<dbReference type="InterPro" id="IPR044023">
    <property type="entry name" value="Ig_7"/>
</dbReference>
<dbReference type="SUPFAM" id="SSF52743">
    <property type="entry name" value="Subtilisin-like"/>
    <property type="match status" value="1"/>
</dbReference>
<dbReference type="PRINTS" id="PR00723">
    <property type="entry name" value="SUBTILISIN"/>
</dbReference>
<keyword evidence="3 5" id="KW-0378">Hydrolase</keyword>
<dbReference type="GO" id="GO:0004252">
    <property type="term" value="F:serine-type endopeptidase activity"/>
    <property type="evidence" value="ECO:0007669"/>
    <property type="project" value="UniProtKB-UniRule"/>
</dbReference>
<dbReference type="PANTHER" id="PTHR43399:SF4">
    <property type="entry name" value="CELL WALL-ASSOCIATED PROTEASE"/>
    <property type="match status" value="1"/>
</dbReference>
<evidence type="ECO:0000256" key="1">
    <source>
        <dbReference type="ARBA" id="ARBA00011073"/>
    </source>
</evidence>
<dbReference type="STRING" id="1237149.C900_02625"/>
<dbReference type="PATRIC" id="fig|1237149.3.peg.316"/>
<keyword evidence="7" id="KW-0732">Signal</keyword>
<dbReference type="Proteomes" id="UP000011135">
    <property type="component" value="Unassembled WGS sequence"/>
</dbReference>
<feature type="signal peptide" evidence="7">
    <location>
        <begin position="1"/>
        <end position="19"/>
    </location>
</feature>
<evidence type="ECO:0000256" key="4">
    <source>
        <dbReference type="ARBA" id="ARBA00022825"/>
    </source>
</evidence>
<gene>
    <name evidence="9" type="ORF">C900_02625</name>
</gene>
<feature type="active site" description="Charge relay system" evidence="5">
    <location>
        <position position="230"/>
    </location>
</feature>
<comment type="caution">
    <text evidence="9">The sequence shown here is derived from an EMBL/GenBank/DDBJ whole genome shotgun (WGS) entry which is preliminary data.</text>
</comment>
<evidence type="ECO:0000313" key="10">
    <source>
        <dbReference type="Proteomes" id="UP000011135"/>
    </source>
</evidence>
<dbReference type="InterPro" id="IPR022409">
    <property type="entry name" value="PKD/Chitinase_dom"/>
</dbReference>
<reference evidence="9 10" key="1">
    <citation type="submission" date="2012-12" db="EMBL/GenBank/DDBJ databases">
        <title>Genome assembly of Fulvivirga imtechensis AK7.</title>
        <authorList>
            <person name="Nupur N."/>
            <person name="Khatri I."/>
            <person name="Kumar R."/>
            <person name="Subramanian S."/>
            <person name="Pinnaka A."/>
        </authorList>
    </citation>
    <scope>NUCLEOTIDE SEQUENCE [LARGE SCALE GENOMIC DNA]</scope>
    <source>
        <strain evidence="9 10">AK7</strain>
    </source>
</reference>
<dbReference type="eggNOG" id="COG1404">
    <property type="taxonomic scope" value="Bacteria"/>
</dbReference>
<feature type="chain" id="PRO_5003993512" description="PKD domain-containing protein" evidence="7">
    <location>
        <begin position="20"/>
        <end position="1411"/>
    </location>
</feature>
<name>L8JXM7_9BACT</name>
<dbReference type="SUPFAM" id="SSF49299">
    <property type="entry name" value="PKD domain"/>
    <property type="match status" value="3"/>
</dbReference>
<dbReference type="InterPro" id="IPR000209">
    <property type="entry name" value="Peptidase_S8/S53_dom"/>
</dbReference>
<dbReference type="PROSITE" id="PS50093">
    <property type="entry name" value="PKD"/>
    <property type="match status" value="1"/>
</dbReference>
<dbReference type="Pfam" id="PF18962">
    <property type="entry name" value="Por_Secre_tail"/>
    <property type="match status" value="1"/>
</dbReference>
<organism evidence="9 10">
    <name type="scientific">Fulvivirga imtechensis AK7</name>
    <dbReference type="NCBI Taxonomy" id="1237149"/>
    <lineage>
        <taxon>Bacteria</taxon>
        <taxon>Pseudomonadati</taxon>
        <taxon>Bacteroidota</taxon>
        <taxon>Cytophagia</taxon>
        <taxon>Cytophagales</taxon>
        <taxon>Fulvivirgaceae</taxon>
        <taxon>Fulvivirga</taxon>
    </lineage>
</organism>
<feature type="active site" description="Charge relay system" evidence="5">
    <location>
        <position position="175"/>
    </location>
</feature>
<dbReference type="CDD" id="cd00146">
    <property type="entry name" value="PKD"/>
    <property type="match status" value="1"/>
</dbReference>
<dbReference type="InterPro" id="IPR023828">
    <property type="entry name" value="Peptidase_S8_Ser-AS"/>
</dbReference>
<evidence type="ECO:0000256" key="7">
    <source>
        <dbReference type="SAM" id="SignalP"/>
    </source>
</evidence>
<dbReference type="InterPro" id="IPR015500">
    <property type="entry name" value="Peptidase_S8_subtilisin-rel"/>
</dbReference>
<dbReference type="GO" id="GO:0006508">
    <property type="term" value="P:proteolysis"/>
    <property type="evidence" value="ECO:0007669"/>
    <property type="project" value="UniProtKB-KW"/>
</dbReference>
<dbReference type="SMART" id="SM00089">
    <property type="entry name" value="PKD"/>
    <property type="match status" value="3"/>
</dbReference>
<dbReference type="InterPro" id="IPR036852">
    <property type="entry name" value="Peptidase_S8/S53_dom_sf"/>
</dbReference>
<dbReference type="Gene3D" id="2.60.40.10">
    <property type="entry name" value="Immunoglobulins"/>
    <property type="match status" value="2"/>
</dbReference>
<dbReference type="InterPro" id="IPR051048">
    <property type="entry name" value="Peptidase_S8/S53_subtilisin"/>
</dbReference>
<dbReference type="Pfam" id="PF19081">
    <property type="entry name" value="Ig_7"/>
    <property type="match status" value="1"/>
</dbReference>
<evidence type="ECO:0000256" key="3">
    <source>
        <dbReference type="ARBA" id="ARBA00022801"/>
    </source>
</evidence>
<comment type="similarity">
    <text evidence="1 5 6">Belongs to the peptidase S8 family.</text>
</comment>
<sequence length="1411" mass="153605">MKQYLLLLISLLLTSTAFAQQRKYTLPEHMPAGSYDPQVIVVRIKPSASSNAKGGSSLKSSSFLNKINASNIEAALPYIEKLPSNARSAGVHPLTNIYKITLHQGEDVINSINELLQYEEVVYAEPYFNHRPLYVPNDPESDATAGMQTYLGIISAYDAWDIEKGDSTIVIGILDTGVELDHEDLKGNIFYNVNDPINGVDDDNDGLVDNYSGWDIANGDNIPEADTDSHGTRVAGISSASTNNGTGIAGVGFRSKFLPIKVFASGSNMFSRGYEAIALAADLGCKVINLSWGSIGSYSDFGQEVINYAVLEKNAVVVAAAGNTDMPLDFYPASFDNVLSVGATALNDQKASWATYSYHIDLMAPGTGVYTTDNSNSYLFNGAGTSFSAPMVSGTAALLWARYPHLTAQQIMEKIRVTADEIYHLPGNASFPGQLGKGRLNMLKALTDETSPAVRVENVSYTNGVGEYAFYGDTLSITMDFKNYLAPTSPSATATISSTSPYVTIIDSVVNIGAIGTLAKTSNTSVPLKVLLADDLHTDETLRFRVDFKDGAYDDFQHFTIMSSPRYITIEDESLAMTVSSNGNLGYNLDGSVEGVGITWKGTKVLDGIGLINATSSSTVADNAPISNSVHTRDKNYQASQNVKFYTNSEADIDIRNTFFDHTGIIGINIEQKTLTWKRPDNSNAIVLEYRIINSGSDSIKNLKTAVFANWNLNNKDYNKAGWDDSYKLGYVKDTETDTLYTGLALLTDQDPIYFAIDNRNFNGNNADIPPVMDDAVKYNLVSQGVAQTSAGDANNGNDVSHVLGANVNALAVNQSQKVAIAVVAGNTLSELQAAVASAQSKYLAYLNTPPLLYTAYTCPGTNASIDPPQGDIYEFYSDLALTNLLTTGTSYITPSVNTTQTYYVVNKDNAYDGDVYRVQAAPNPVMASFSMNPDPLLINEDRKTLVTFTDESAGAVSWQWDFDNGFTATVQNPIMNFTKSGSYNVELTATNTMGCTETITKVLVVACQSTKPDLSDQNICKGESVTLDPDNATNLKVYTDPALANEIFSGTSFVTGAIKNDTTFYVISTDSTYASDPKTVAIFVSDLKANFMYSPDTTDLNSKTLLQFTNTSENYQLYYWYIDNQLKTVNTDFEFDYSDKDQFEVTLIAENATGCFDTLKQVITPAISGAPSSSNIEVCSLNKINIKPDNGLYFYFYSDAALQNLQYKGRSITLENVTNDTSIFVTNADLLLESAPAEIKVNVSDILATFTLTPSSIDLSKINSLKILNESKSASEYIWLINGDTLSTEFVPDLFINQTGSYEIQLIAKNETGCMDVSVKTLEVVPVTGLSQNSGVEIQIYPNPARDKLHLINFNDATTIDLLDGHGRHITTLTATNDYIDIRHIPSGTYTLKFSHKGTVYFKKLIKQAD</sequence>
<evidence type="ECO:0000256" key="5">
    <source>
        <dbReference type="PROSITE-ProRule" id="PRU01240"/>
    </source>
</evidence>